<keyword evidence="3" id="KW-1185">Reference proteome</keyword>
<dbReference type="InterPro" id="IPR032675">
    <property type="entry name" value="LRR_dom_sf"/>
</dbReference>
<accession>A0AAD7JED7</accession>
<dbReference type="SUPFAM" id="SSF52047">
    <property type="entry name" value="RNI-like"/>
    <property type="match status" value="1"/>
</dbReference>
<dbReference type="Gene3D" id="3.80.10.10">
    <property type="entry name" value="Ribonuclease Inhibitor"/>
    <property type="match status" value="1"/>
</dbReference>
<evidence type="ECO:0000313" key="3">
    <source>
        <dbReference type="Proteomes" id="UP001215280"/>
    </source>
</evidence>
<dbReference type="AlphaFoldDB" id="A0AAD7JED7"/>
<protein>
    <recommendedName>
        <fullName evidence="4">F-box domain-containing protein</fullName>
    </recommendedName>
</protein>
<evidence type="ECO:0000313" key="2">
    <source>
        <dbReference type="EMBL" id="KAJ7763126.1"/>
    </source>
</evidence>
<sequence>MARRRKDSIDREAGIVDAQLAILRSREADIQRILDDMQRLKESVSAERQKLEARHKELHSERQPINWLPAELLIQIFVTFTEADLDSHDPSEVYHRAPVIISHVSSRWRSISLETSRMWSRISLQSTIWNARSIVAFLARSGKAPLDIVFISPMTMTFQEEHRRTERLVTHISYDIRRIRSVAFQSRGPEAMQKLVGILTLPANIFSSLRSLNLSVVSLGPSSLLSPSLIPVQFQESGTSLNLTYLRLEKLPLFNMPKHFLPNLITLELSFPPKKSTAEGPNSYMLRMSQVVRFLNCTPKLQELILSTTVPYMDAYLNVEDAVRISDGLQKVSPVDLIHLRTIEWTYPFGPDIHHFLSFLVVPALEKFEVCVEELPVLRANVLLLRGYPDTAASQLFASHRVIELGSLRDLTLQCMHEDTIGSVLRKFAFPVLEKLELTYVSDRGRNASTDGLPTFPRLESMFRDPRLPMLTHLTICRFEISAELGKAEAMLGYMPALVSVTLDACAGVWILLDGLRQRAPVSLGAPAVRVCPRLEALALWRCADVDISPLVGIVIARNGSGGGGHGGLGNINLAASDNSGAAPSKPRAIRPMKKLRRQGQGIVGAGTSTRAPSTNILSSMIANEEASRPARISYVRIEDCALIDEKQALSLRALGVADVVWSSD</sequence>
<dbReference type="EMBL" id="JARJLG010000041">
    <property type="protein sequence ID" value="KAJ7763126.1"/>
    <property type="molecule type" value="Genomic_DNA"/>
</dbReference>
<dbReference type="Proteomes" id="UP001215280">
    <property type="component" value="Unassembled WGS sequence"/>
</dbReference>
<gene>
    <name evidence="2" type="ORF">DFH07DRAFT_917204</name>
</gene>
<proteinExistence type="predicted"/>
<evidence type="ECO:0000256" key="1">
    <source>
        <dbReference type="SAM" id="Coils"/>
    </source>
</evidence>
<name>A0AAD7JED7_9AGAR</name>
<comment type="caution">
    <text evidence="2">The sequence shown here is derived from an EMBL/GenBank/DDBJ whole genome shotgun (WGS) entry which is preliminary data.</text>
</comment>
<keyword evidence="1" id="KW-0175">Coiled coil</keyword>
<feature type="coiled-coil region" evidence="1">
    <location>
        <begin position="23"/>
        <end position="61"/>
    </location>
</feature>
<organism evidence="2 3">
    <name type="scientific">Mycena maculata</name>
    <dbReference type="NCBI Taxonomy" id="230809"/>
    <lineage>
        <taxon>Eukaryota</taxon>
        <taxon>Fungi</taxon>
        <taxon>Dikarya</taxon>
        <taxon>Basidiomycota</taxon>
        <taxon>Agaricomycotina</taxon>
        <taxon>Agaricomycetes</taxon>
        <taxon>Agaricomycetidae</taxon>
        <taxon>Agaricales</taxon>
        <taxon>Marasmiineae</taxon>
        <taxon>Mycenaceae</taxon>
        <taxon>Mycena</taxon>
    </lineage>
</organism>
<reference evidence="2" key="1">
    <citation type="submission" date="2023-03" db="EMBL/GenBank/DDBJ databases">
        <title>Massive genome expansion in bonnet fungi (Mycena s.s.) driven by repeated elements and novel gene families across ecological guilds.</title>
        <authorList>
            <consortium name="Lawrence Berkeley National Laboratory"/>
            <person name="Harder C.B."/>
            <person name="Miyauchi S."/>
            <person name="Viragh M."/>
            <person name="Kuo A."/>
            <person name="Thoen E."/>
            <person name="Andreopoulos B."/>
            <person name="Lu D."/>
            <person name="Skrede I."/>
            <person name="Drula E."/>
            <person name="Henrissat B."/>
            <person name="Morin E."/>
            <person name="Kohler A."/>
            <person name="Barry K."/>
            <person name="LaButti K."/>
            <person name="Morin E."/>
            <person name="Salamov A."/>
            <person name="Lipzen A."/>
            <person name="Mereny Z."/>
            <person name="Hegedus B."/>
            <person name="Baldrian P."/>
            <person name="Stursova M."/>
            <person name="Weitz H."/>
            <person name="Taylor A."/>
            <person name="Grigoriev I.V."/>
            <person name="Nagy L.G."/>
            <person name="Martin F."/>
            <person name="Kauserud H."/>
        </authorList>
    </citation>
    <scope>NUCLEOTIDE SEQUENCE</scope>
    <source>
        <strain evidence="2">CBHHK188m</strain>
    </source>
</reference>
<evidence type="ECO:0008006" key="4">
    <source>
        <dbReference type="Google" id="ProtNLM"/>
    </source>
</evidence>